<comment type="caution">
    <text evidence="1">The sequence shown here is derived from an EMBL/GenBank/DDBJ whole genome shotgun (WGS) entry which is preliminary data.</text>
</comment>
<evidence type="ECO:0008006" key="3">
    <source>
        <dbReference type="Google" id="ProtNLM"/>
    </source>
</evidence>
<dbReference type="Gene3D" id="2.60.120.560">
    <property type="entry name" value="Exo-inulinase, domain 1"/>
    <property type="match status" value="1"/>
</dbReference>
<dbReference type="Proteomes" id="UP000323105">
    <property type="component" value="Unassembled WGS sequence"/>
</dbReference>
<dbReference type="EMBL" id="BKBW01000013">
    <property type="protein sequence ID" value="GEQ77491.1"/>
    <property type="molecule type" value="Genomic_DNA"/>
</dbReference>
<proteinExistence type="predicted"/>
<evidence type="ECO:0000313" key="2">
    <source>
        <dbReference type="Proteomes" id="UP000323105"/>
    </source>
</evidence>
<dbReference type="AlphaFoldDB" id="A0A5A7MKP8"/>
<sequence>MAPASWHTLRVEFSGTHIAVALDGKRYIELDDSHISGPGAAGVWTKADSVTAFSRFHAGSSN</sequence>
<gene>
    <name evidence="1" type="ORF">CTTA_4496</name>
</gene>
<name>A0A5A7MKP8_COMTE</name>
<evidence type="ECO:0000313" key="1">
    <source>
        <dbReference type="EMBL" id="GEQ77491.1"/>
    </source>
</evidence>
<organism evidence="1 2">
    <name type="scientific">Comamonas testosteroni</name>
    <name type="common">Pseudomonas testosteroni</name>
    <dbReference type="NCBI Taxonomy" id="285"/>
    <lineage>
        <taxon>Bacteria</taxon>
        <taxon>Pseudomonadati</taxon>
        <taxon>Pseudomonadota</taxon>
        <taxon>Betaproteobacteria</taxon>
        <taxon>Burkholderiales</taxon>
        <taxon>Comamonadaceae</taxon>
        <taxon>Comamonas</taxon>
    </lineage>
</organism>
<protein>
    <recommendedName>
        <fullName evidence="3">3-keto-disaccharide hydrolase domain-containing protein</fullName>
    </recommendedName>
</protein>
<accession>A0A5A7MKP8</accession>
<reference evidence="1 2" key="1">
    <citation type="journal article" date="2019" name="Microbiol. Resour. Announc.">
        <title>Draft Genome Sequence of Comamonas testosteroni TA441, a Bacterium That Has a Cryptic Phenol Degradation Gene Cluster.</title>
        <authorList>
            <person name="Arai H."/>
            <person name="Ishii M."/>
        </authorList>
    </citation>
    <scope>NUCLEOTIDE SEQUENCE [LARGE SCALE GENOMIC DNA]</scope>
    <source>
        <strain evidence="1 2">TA441</strain>
    </source>
</reference>